<dbReference type="Proteomes" id="UP000001732">
    <property type="component" value="Chromosome"/>
</dbReference>
<dbReference type="HOGENOM" id="CLU_462882_0_0_9"/>
<sequence length="589" mass="65637">MKNFSVKKILACTLLVVALFGLCFFAVRRENKPTLAFTDFRQVASLTDKVSTVWWSDNLLLQLSKSGELFSTDLRAKTSTLLIENASLFTANAYEGNAKAAIATNVGRIYLLEQTQGESLFDPILNYEGMSVVYSLDLSADNQVLLFSLSPLPSVREMGTVQGTYLLSIPSGRLERVFPNTGRACLNANGSKIYFSPFSYAQKENGLQAYDIITHETKDISKATITNLSCSKKESLVAFTSELGALTRVYVYDEETQSMTIAYELPQYIGSVQDIWWSPTDGKALYVTVQTNESTKVNRITMGRSQEHLAWIQALGLAFQFDDEGFVTPLINKNMGSPCTEQDSSQRTISDLQFQVTPMSSKLWSVNMQFAERYPEQPSQCNWSLQFFLDMTDNSIEYRNVKHEQPEYYVITDRNLVKEDAQGTLTTLASLDRLLSLQTLTSSSAIALQNKIPNAILMQPDKQKLLVAYAGEDSDLLMFDMSATHKGVENSFKLPGEVVSVSYAAGKYVVYYIDNLEHTGNVLILGDNDLTSEVNNLLRKTIASGSSVEVPFCANETLYVPLVNTFSNVELITYLEVDLSSGLITYNFP</sequence>
<dbReference type="OrthoDB" id="9998080at2"/>
<organism evidence="1 2">
    <name type="scientific">Coprothermobacter proteolyticus (strain ATCC 35245 / DSM 5265 / OCM 4 / BT)</name>
    <dbReference type="NCBI Taxonomy" id="309798"/>
    <lineage>
        <taxon>Bacteria</taxon>
        <taxon>Pseudomonadati</taxon>
        <taxon>Coprothermobacterota</taxon>
        <taxon>Coprothermobacteria</taxon>
        <taxon>Coprothermobacterales</taxon>
        <taxon>Coprothermobacteraceae</taxon>
        <taxon>Coprothermobacter</taxon>
    </lineage>
</organism>
<dbReference type="STRING" id="309798.COPRO5265_0496"/>
<reference evidence="1 2" key="2">
    <citation type="journal article" date="2014" name="Genome Announc.">
        <title>Complete Genome Sequence of Coprothermobacter proteolyticus DSM 5265.</title>
        <authorList>
            <person name="Alexiev A."/>
            <person name="Coil D.A."/>
            <person name="Badger J.H."/>
            <person name="Enticknap J."/>
            <person name="Ward N."/>
            <person name="Robb F.T."/>
            <person name="Eisen J.A."/>
        </authorList>
    </citation>
    <scope>NUCLEOTIDE SEQUENCE [LARGE SCALE GENOMIC DNA]</scope>
    <source>
        <strain evidence="2">ATCC 35245 / DSM 5265 / OCM 4 / BT</strain>
    </source>
</reference>
<evidence type="ECO:0000313" key="2">
    <source>
        <dbReference type="Proteomes" id="UP000001732"/>
    </source>
</evidence>
<gene>
    <name evidence="1" type="ordered locus">COPRO5265_0496</name>
</gene>
<protein>
    <submittedName>
        <fullName evidence="1">Uncharacterized protein</fullName>
    </submittedName>
</protein>
<proteinExistence type="predicted"/>
<accession>B5Y7V8</accession>
<dbReference type="EMBL" id="CP001145">
    <property type="protein sequence ID" value="ACI16874.1"/>
    <property type="molecule type" value="Genomic_DNA"/>
</dbReference>
<evidence type="ECO:0000313" key="1">
    <source>
        <dbReference type="EMBL" id="ACI16874.1"/>
    </source>
</evidence>
<reference evidence="2" key="1">
    <citation type="submission" date="2008-08" db="EMBL/GenBank/DDBJ databases">
        <title>The complete genome sequence of Coprothermobacter proteolyticus strain ATCC 5245 / DSM 5265 / BT.</title>
        <authorList>
            <person name="Dodson R.J."/>
            <person name="Durkin A.S."/>
            <person name="Wu M."/>
            <person name="Eisen J."/>
            <person name="Sutton G."/>
        </authorList>
    </citation>
    <scope>NUCLEOTIDE SEQUENCE [LARGE SCALE GENOMIC DNA]</scope>
    <source>
        <strain evidence="2">ATCC 35245 / DSM 5265 / OCM 4 / BT</strain>
    </source>
</reference>
<dbReference type="AlphaFoldDB" id="B5Y7V8"/>
<keyword evidence="2" id="KW-1185">Reference proteome</keyword>
<dbReference type="RefSeq" id="WP_012543526.1">
    <property type="nucleotide sequence ID" value="NC_011295.1"/>
</dbReference>
<dbReference type="SUPFAM" id="SSF69322">
    <property type="entry name" value="Tricorn protease domain 2"/>
    <property type="match status" value="1"/>
</dbReference>
<dbReference type="KEGG" id="cpo:COPRO5265_0496"/>
<name>B5Y7V8_COPPD</name>